<dbReference type="Gene3D" id="3.60.110.10">
    <property type="entry name" value="Carbon-nitrogen hydrolase"/>
    <property type="match status" value="1"/>
</dbReference>
<dbReference type="PANTHER" id="PTHR23088:SF27">
    <property type="entry name" value="DEAMINATED GLUTATHIONE AMIDASE"/>
    <property type="match status" value="1"/>
</dbReference>
<keyword evidence="2" id="KW-0378">Hydrolase</keyword>
<gene>
    <name evidence="2" type="ORF">B6F84_06965</name>
</gene>
<dbReference type="PANTHER" id="PTHR23088">
    <property type="entry name" value="NITRILASE-RELATED"/>
    <property type="match status" value="1"/>
</dbReference>
<dbReference type="InterPro" id="IPR036526">
    <property type="entry name" value="C-N_Hydrolase_sf"/>
</dbReference>
<evidence type="ECO:0000313" key="3">
    <source>
        <dbReference type="Proteomes" id="UP000193404"/>
    </source>
</evidence>
<dbReference type="STRING" id="282676.B6F84_06965"/>
<reference evidence="2 3" key="1">
    <citation type="submission" date="2017-03" db="EMBL/GenBank/DDBJ databases">
        <title>Sulfur activation and transportation mechanism of thermophilic Archaea Acidianus manzaensis YN-25.</title>
        <authorList>
            <person name="Ma Y."/>
            <person name="Yang Y."/>
            <person name="Xia J."/>
        </authorList>
    </citation>
    <scope>NUCLEOTIDE SEQUENCE [LARGE SCALE GENOMIC DNA]</scope>
    <source>
        <strain evidence="2 3">YN-25</strain>
    </source>
</reference>
<dbReference type="Pfam" id="PF00795">
    <property type="entry name" value="CN_hydrolase"/>
    <property type="match status" value="1"/>
</dbReference>
<dbReference type="InterPro" id="IPR003010">
    <property type="entry name" value="C-N_Hydrolase"/>
</dbReference>
<evidence type="ECO:0000259" key="1">
    <source>
        <dbReference type="PROSITE" id="PS50263"/>
    </source>
</evidence>
<keyword evidence="3" id="KW-1185">Reference proteome</keyword>
<dbReference type="PROSITE" id="PS50263">
    <property type="entry name" value="CN_HYDROLASE"/>
    <property type="match status" value="1"/>
</dbReference>
<protein>
    <submittedName>
        <fullName evidence="2">Carbon-nitrogen hydrolase family protein</fullName>
    </submittedName>
</protein>
<feature type="domain" description="CN hydrolase" evidence="1">
    <location>
        <begin position="1"/>
        <end position="247"/>
    </location>
</feature>
<dbReference type="GeneID" id="58788277"/>
<dbReference type="SUPFAM" id="SSF56317">
    <property type="entry name" value="Carbon-nitrogen hydrolase"/>
    <property type="match status" value="1"/>
</dbReference>
<name>A0A1W6JZP1_9CREN</name>
<dbReference type="KEGG" id="aman:B6F84_06965"/>
<accession>A0A1W6JZP1</accession>
<dbReference type="GO" id="GO:0016787">
    <property type="term" value="F:hydrolase activity"/>
    <property type="evidence" value="ECO:0007669"/>
    <property type="project" value="UniProtKB-KW"/>
</dbReference>
<dbReference type="RefSeq" id="WP_187152653.1">
    <property type="nucleotide sequence ID" value="NZ_CP020477.1"/>
</dbReference>
<dbReference type="OrthoDB" id="39312at2157"/>
<sequence length="291" mass="32248">MLISLTYLKLKEMSRKHNIEKAKKLIKNAKDRGAKLIVLPSLFPVGNTFELYNNEKKMRSIVKNLAEKIPGNSTDILVKLAMEGQIHVIAGPLLEQAGPKIFLTTLIISPDGEIIGKYRKIMMSEKDIRLGISGGKEPIHIVLDKKYGLIAEDDLYSPEINRILAFGGSQAIIGTTRPISKKQEIVKYVTISRTIENGLSYLINGEMIENEDGEITGYSPTFIATPESLIYKEAEEEDSIIVVESSMITQNKENVMAKLSGLEGIINGLYKSIKKNKVISNEKQTVAKPGS</sequence>
<evidence type="ECO:0000313" key="2">
    <source>
        <dbReference type="EMBL" id="ARM75801.1"/>
    </source>
</evidence>
<dbReference type="Proteomes" id="UP000193404">
    <property type="component" value="Chromosome"/>
</dbReference>
<dbReference type="EMBL" id="CP020477">
    <property type="protein sequence ID" value="ARM75801.1"/>
    <property type="molecule type" value="Genomic_DNA"/>
</dbReference>
<proteinExistence type="predicted"/>
<dbReference type="AlphaFoldDB" id="A0A1W6JZP1"/>
<dbReference type="CDD" id="cd07197">
    <property type="entry name" value="nitrilase"/>
    <property type="match status" value="1"/>
</dbReference>
<organism evidence="2 3">
    <name type="scientific">Acidianus manzaensis</name>
    <dbReference type="NCBI Taxonomy" id="282676"/>
    <lineage>
        <taxon>Archaea</taxon>
        <taxon>Thermoproteota</taxon>
        <taxon>Thermoprotei</taxon>
        <taxon>Sulfolobales</taxon>
        <taxon>Sulfolobaceae</taxon>
        <taxon>Acidianus</taxon>
    </lineage>
</organism>